<sequence length="159" mass="17506">MTTQRFQSELLLCLPNHPRAVLDHVLYDELERGTGEKPELRATTKVSNPKSGCFGICTNVHAAGDVHGPLVRQEWLWSHGSRCRCLVRGRKGHCSSNPAPAALVRHRDEMVSQGAICARGSWALLVRLALGMEVDAELRMGSGAVALERVRAWLSSLKE</sequence>
<accession>A0A9P9WVE2</accession>
<dbReference type="AlphaFoldDB" id="A0A9P9WVE2"/>
<protein>
    <submittedName>
        <fullName evidence="1">Uncharacterized protein</fullName>
    </submittedName>
</protein>
<comment type="caution">
    <text evidence="1">The sequence shown here is derived from an EMBL/GenBank/DDBJ whole genome shotgun (WGS) entry which is preliminary data.</text>
</comment>
<dbReference type="EMBL" id="JAFIMR010000003">
    <property type="protein sequence ID" value="KAI1879999.1"/>
    <property type="molecule type" value="Genomic_DNA"/>
</dbReference>
<name>A0A9P9WVE2_9PEZI</name>
<gene>
    <name evidence="1" type="ORF">JX265_001620</name>
</gene>
<keyword evidence="2" id="KW-1185">Reference proteome</keyword>
<evidence type="ECO:0000313" key="2">
    <source>
        <dbReference type="Proteomes" id="UP000829685"/>
    </source>
</evidence>
<proteinExistence type="predicted"/>
<reference evidence="1" key="1">
    <citation type="submission" date="2021-03" db="EMBL/GenBank/DDBJ databases">
        <title>Revisited historic fungal species revealed as producer of novel bioactive compounds through whole genome sequencing and comparative genomics.</title>
        <authorList>
            <person name="Vignolle G.A."/>
            <person name="Hochenegger N."/>
            <person name="Mach R.L."/>
            <person name="Mach-Aigner A.R."/>
            <person name="Javad Rahimi M."/>
            <person name="Salim K.A."/>
            <person name="Chan C.M."/>
            <person name="Lim L.B.L."/>
            <person name="Cai F."/>
            <person name="Druzhinina I.S."/>
            <person name="U'Ren J.M."/>
            <person name="Derntl C."/>
        </authorList>
    </citation>
    <scope>NUCLEOTIDE SEQUENCE</scope>
    <source>
        <strain evidence="1">TUCIM 5799</strain>
    </source>
</reference>
<dbReference type="Proteomes" id="UP000829685">
    <property type="component" value="Unassembled WGS sequence"/>
</dbReference>
<evidence type="ECO:0000313" key="1">
    <source>
        <dbReference type="EMBL" id="KAI1879999.1"/>
    </source>
</evidence>
<organism evidence="1 2">
    <name type="scientific">Neoarthrinium moseri</name>
    <dbReference type="NCBI Taxonomy" id="1658444"/>
    <lineage>
        <taxon>Eukaryota</taxon>
        <taxon>Fungi</taxon>
        <taxon>Dikarya</taxon>
        <taxon>Ascomycota</taxon>
        <taxon>Pezizomycotina</taxon>
        <taxon>Sordariomycetes</taxon>
        <taxon>Xylariomycetidae</taxon>
        <taxon>Amphisphaeriales</taxon>
        <taxon>Apiosporaceae</taxon>
        <taxon>Neoarthrinium</taxon>
    </lineage>
</organism>